<accession>A0A183ATX5</accession>
<evidence type="ECO:0000256" key="1">
    <source>
        <dbReference type="ARBA" id="ARBA00022574"/>
    </source>
</evidence>
<organism evidence="5">
    <name type="scientific">Echinostoma caproni</name>
    <dbReference type="NCBI Taxonomy" id="27848"/>
    <lineage>
        <taxon>Eukaryota</taxon>
        <taxon>Metazoa</taxon>
        <taxon>Spiralia</taxon>
        <taxon>Lophotrochozoa</taxon>
        <taxon>Platyhelminthes</taxon>
        <taxon>Trematoda</taxon>
        <taxon>Digenea</taxon>
        <taxon>Plagiorchiida</taxon>
        <taxon>Echinostomata</taxon>
        <taxon>Echinostomatoidea</taxon>
        <taxon>Echinostomatidae</taxon>
        <taxon>Echinostoma</taxon>
    </lineage>
</organism>
<keyword evidence="2" id="KW-0677">Repeat</keyword>
<dbReference type="Proteomes" id="UP000272942">
    <property type="component" value="Unassembled WGS sequence"/>
</dbReference>
<dbReference type="SMART" id="SM00320">
    <property type="entry name" value="WD40"/>
    <property type="match status" value="2"/>
</dbReference>
<evidence type="ECO:0000256" key="2">
    <source>
        <dbReference type="ARBA" id="ARBA00022737"/>
    </source>
</evidence>
<reference evidence="5" key="1">
    <citation type="submission" date="2016-06" db="UniProtKB">
        <authorList>
            <consortium name="WormBaseParasite"/>
        </authorList>
    </citation>
    <scope>IDENTIFICATION</scope>
</reference>
<evidence type="ECO:0000313" key="3">
    <source>
        <dbReference type="EMBL" id="VDP87006.1"/>
    </source>
</evidence>
<dbReference type="GO" id="GO:1990234">
    <property type="term" value="C:transferase complex"/>
    <property type="evidence" value="ECO:0007669"/>
    <property type="project" value="UniProtKB-ARBA"/>
</dbReference>
<dbReference type="AlphaFoldDB" id="A0A183ATX5"/>
<dbReference type="PANTHER" id="PTHR22847:SF637">
    <property type="entry name" value="WD REPEAT DOMAIN 5B"/>
    <property type="match status" value="1"/>
</dbReference>
<dbReference type="Gene3D" id="2.130.10.10">
    <property type="entry name" value="YVTN repeat-like/Quinoprotein amine dehydrogenase"/>
    <property type="match status" value="1"/>
</dbReference>
<dbReference type="OrthoDB" id="6262491at2759"/>
<reference evidence="3 4" key="2">
    <citation type="submission" date="2018-11" db="EMBL/GenBank/DDBJ databases">
        <authorList>
            <consortium name="Pathogen Informatics"/>
        </authorList>
    </citation>
    <scope>NUCLEOTIDE SEQUENCE [LARGE SCALE GENOMIC DNA]</scope>
    <source>
        <strain evidence="3 4">Egypt</strain>
    </source>
</reference>
<evidence type="ECO:0000313" key="5">
    <source>
        <dbReference type="WBParaSite" id="ECPE_0001044201-mRNA-1"/>
    </source>
</evidence>
<keyword evidence="1" id="KW-0853">WD repeat</keyword>
<dbReference type="InterPro" id="IPR036322">
    <property type="entry name" value="WD40_repeat_dom_sf"/>
</dbReference>
<dbReference type="WBParaSite" id="ECPE_0001044201-mRNA-1">
    <property type="protein sequence ID" value="ECPE_0001044201-mRNA-1"/>
    <property type="gene ID" value="ECPE_0001044201"/>
</dbReference>
<dbReference type="Pfam" id="PF00400">
    <property type="entry name" value="WD40"/>
    <property type="match status" value="1"/>
</dbReference>
<name>A0A183ATX5_9TREM</name>
<dbReference type="PANTHER" id="PTHR22847">
    <property type="entry name" value="WD40 REPEAT PROTEIN"/>
    <property type="match status" value="1"/>
</dbReference>
<sequence length="172" mass="19195">MLDKNKQLLCGTDNKLIVYDVYTHMTAGTFINRDACMPMKGHRDIVRCIAQGEHRAFSAGFDRRLVVYDINGAIDHKMVVLSVVREAHCGIISCLTTARNTDGQFLLISGSFDRLIKIWNEDGQLLNVIRGFNHTVLSVTHRGYLLAWRNNPNSSLATFRIGSGIQAVATSE</sequence>
<dbReference type="EMBL" id="UZAN01049031">
    <property type="protein sequence ID" value="VDP87006.1"/>
    <property type="molecule type" value="Genomic_DNA"/>
</dbReference>
<protein>
    <submittedName>
        <fullName evidence="5">WD_REPEATS_REGION domain-containing protein</fullName>
    </submittedName>
</protein>
<proteinExistence type="predicted"/>
<evidence type="ECO:0000313" key="4">
    <source>
        <dbReference type="Proteomes" id="UP000272942"/>
    </source>
</evidence>
<dbReference type="SUPFAM" id="SSF50978">
    <property type="entry name" value="WD40 repeat-like"/>
    <property type="match status" value="1"/>
</dbReference>
<keyword evidence="4" id="KW-1185">Reference proteome</keyword>
<dbReference type="InterPro" id="IPR001680">
    <property type="entry name" value="WD40_rpt"/>
</dbReference>
<dbReference type="InterPro" id="IPR015943">
    <property type="entry name" value="WD40/YVTN_repeat-like_dom_sf"/>
</dbReference>
<gene>
    <name evidence="3" type="ORF">ECPE_LOCUS10410</name>
</gene>